<gene>
    <name evidence="2" type="ORF">SMTD_LOCUS16374</name>
</gene>
<accession>A0A3P8JN56</accession>
<evidence type="ECO:0000313" key="2">
    <source>
        <dbReference type="EMBL" id="VDP71123.1"/>
    </source>
</evidence>
<dbReference type="Proteomes" id="UP000269396">
    <property type="component" value="Unassembled WGS sequence"/>
</dbReference>
<reference evidence="2 3" key="1">
    <citation type="submission" date="2018-11" db="EMBL/GenBank/DDBJ databases">
        <authorList>
            <consortium name="Pathogen Informatics"/>
        </authorList>
    </citation>
    <scope>NUCLEOTIDE SEQUENCE [LARGE SCALE GENOMIC DNA]</scope>
    <source>
        <strain>Denwood</strain>
        <strain evidence="3">Zambia</strain>
    </source>
</reference>
<dbReference type="EMBL" id="UZAL01037091">
    <property type="protein sequence ID" value="VDP71123.1"/>
    <property type="molecule type" value="Genomic_DNA"/>
</dbReference>
<evidence type="ECO:0000313" key="3">
    <source>
        <dbReference type="Proteomes" id="UP000269396"/>
    </source>
</evidence>
<keyword evidence="3" id="KW-1185">Reference proteome</keyword>
<name>A0A3P8JN56_9TREM</name>
<evidence type="ECO:0000256" key="1">
    <source>
        <dbReference type="SAM" id="MobiDB-lite"/>
    </source>
</evidence>
<feature type="region of interest" description="Disordered" evidence="1">
    <location>
        <begin position="1"/>
        <end position="22"/>
    </location>
</feature>
<organism evidence="2 3">
    <name type="scientific">Schistosoma mattheei</name>
    <dbReference type="NCBI Taxonomy" id="31246"/>
    <lineage>
        <taxon>Eukaryota</taxon>
        <taxon>Metazoa</taxon>
        <taxon>Spiralia</taxon>
        <taxon>Lophotrochozoa</taxon>
        <taxon>Platyhelminthes</taxon>
        <taxon>Trematoda</taxon>
        <taxon>Digenea</taxon>
        <taxon>Strigeidida</taxon>
        <taxon>Schistosomatoidea</taxon>
        <taxon>Schistosomatidae</taxon>
        <taxon>Schistosoma</taxon>
    </lineage>
</organism>
<protein>
    <submittedName>
        <fullName evidence="2">Uncharacterized protein</fullName>
    </submittedName>
</protein>
<sequence length="47" mass="5247">MAKTTKSNANEEDCKHFKNGLGSRGPITVKIIIRIGRLLLFEAKLSF</sequence>
<dbReference type="AlphaFoldDB" id="A0A3P8JN56"/>
<proteinExistence type="predicted"/>